<dbReference type="Pfam" id="PF12802">
    <property type="entry name" value="MarR_2"/>
    <property type="match status" value="1"/>
</dbReference>
<organism evidence="2 3">
    <name type="scientific">Streptomyces arboris</name>
    <dbReference type="NCBI Taxonomy" id="2600619"/>
    <lineage>
        <taxon>Bacteria</taxon>
        <taxon>Bacillati</taxon>
        <taxon>Actinomycetota</taxon>
        <taxon>Actinomycetes</taxon>
        <taxon>Kitasatosporales</taxon>
        <taxon>Streptomycetaceae</taxon>
        <taxon>Streptomyces</taxon>
    </lineage>
</organism>
<evidence type="ECO:0000313" key="2">
    <source>
        <dbReference type="EMBL" id="KAB2591873.1"/>
    </source>
</evidence>
<dbReference type="SUPFAM" id="SSF46785">
    <property type="entry name" value="Winged helix' DNA-binding domain"/>
    <property type="match status" value="1"/>
</dbReference>
<dbReference type="InterPro" id="IPR036388">
    <property type="entry name" value="WH-like_DNA-bd_sf"/>
</dbReference>
<dbReference type="Proteomes" id="UP000326907">
    <property type="component" value="Unassembled WGS sequence"/>
</dbReference>
<evidence type="ECO:0000259" key="1">
    <source>
        <dbReference type="PROSITE" id="PS50995"/>
    </source>
</evidence>
<dbReference type="PROSITE" id="PS50995">
    <property type="entry name" value="HTH_MARR_2"/>
    <property type="match status" value="1"/>
</dbReference>
<dbReference type="EMBL" id="VYUA01000010">
    <property type="protein sequence ID" value="KAB2591873.1"/>
    <property type="molecule type" value="Genomic_DNA"/>
</dbReference>
<dbReference type="GO" id="GO:0003700">
    <property type="term" value="F:DNA-binding transcription factor activity"/>
    <property type="evidence" value="ECO:0007669"/>
    <property type="project" value="InterPro"/>
</dbReference>
<dbReference type="InterPro" id="IPR036390">
    <property type="entry name" value="WH_DNA-bd_sf"/>
</dbReference>
<dbReference type="PANTHER" id="PTHR33164">
    <property type="entry name" value="TRANSCRIPTIONAL REGULATOR, MARR FAMILY"/>
    <property type="match status" value="1"/>
</dbReference>
<comment type="caution">
    <text evidence="2">The sequence shown here is derived from an EMBL/GenBank/DDBJ whole genome shotgun (WGS) entry which is preliminary data.</text>
</comment>
<dbReference type="GO" id="GO:0006950">
    <property type="term" value="P:response to stress"/>
    <property type="evidence" value="ECO:0007669"/>
    <property type="project" value="TreeGrafter"/>
</dbReference>
<dbReference type="PANTHER" id="PTHR33164:SF99">
    <property type="entry name" value="MARR FAMILY REGULATORY PROTEIN"/>
    <property type="match status" value="1"/>
</dbReference>
<proteinExistence type="predicted"/>
<dbReference type="InterPro" id="IPR000835">
    <property type="entry name" value="HTH_MarR-typ"/>
</dbReference>
<accession>A0A5N5ENB2</accession>
<gene>
    <name evidence="2" type="ORF">F5983_13650</name>
</gene>
<evidence type="ECO:0000313" key="3">
    <source>
        <dbReference type="Proteomes" id="UP000326907"/>
    </source>
</evidence>
<keyword evidence="3" id="KW-1185">Reference proteome</keyword>
<feature type="domain" description="HTH marR-type" evidence="1">
    <location>
        <begin position="30"/>
        <end position="164"/>
    </location>
</feature>
<dbReference type="AlphaFoldDB" id="A0A5N5ENB2"/>
<protein>
    <submittedName>
        <fullName evidence="2">MarR family transcriptional regulator</fullName>
    </submittedName>
</protein>
<dbReference type="Gene3D" id="1.10.10.10">
    <property type="entry name" value="Winged helix-like DNA-binding domain superfamily/Winged helix DNA-binding domain"/>
    <property type="match status" value="1"/>
</dbReference>
<name>A0A5N5ENB2_9ACTN</name>
<dbReference type="InterPro" id="IPR039422">
    <property type="entry name" value="MarR/SlyA-like"/>
</dbReference>
<sequence>MRMHRSTGTVHACVWIDKGRQRTYDEGVTATALTDRWVAVARAIAQINQSAERALAESHGLCASAFEIMDVMAREDGWIRAGELSSRATRSQPQVSRLLAQMVSAGYAERRPCATDRRGFDVQLTPAGRELFSQSVATMETVLREVAESSAEVRDAMGLNATDQ</sequence>
<reference evidence="2 3" key="1">
    <citation type="submission" date="2019-09" db="EMBL/GenBank/DDBJ databases">
        <authorList>
            <person name="Liu P."/>
        </authorList>
    </citation>
    <scope>NUCLEOTIDE SEQUENCE [LARGE SCALE GENOMIC DNA]</scope>
    <source>
        <strain evidence="2 3">TRM68085</strain>
    </source>
</reference>
<dbReference type="SMART" id="SM00347">
    <property type="entry name" value="HTH_MARR"/>
    <property type="match status" value="1"/>
</dbReference>